<dbReference type="Proteomes" id="UP000185221">
    <property type="component" value="Unassembled WGS sequence"/>
</dbReference>
<keyword evidence="1" id="KW-0732">Signal</keyword>
<reference evidence="3" key="1">
    <citation type="submission" date="2016-11" db="EMBL/GenBank/DDBJ databases">
        <authorList>
            <person name="Varghese N."/>
            <person name="Submissions S."/>
        </authorList>
    </citation>
    <scope>NUCLEOTIDE SEQUENCE [LARGE SCALE GENOMIC DNA]</scope>
    <source>
        <strain evidence="3">DSM 15292</strain>
    </source>
</reference>
<name>A0A1N6DX35_9BACT</name>
<evidence type="ECO:0000256" key="1">
    <source>
        <dbReference type="SAM" id="SignalP"/>
    </source>
</evidence>
<feature type="chain" id="PRO_5013088234" evidence="1">
    <location>
        <begin position="23"/>
        <end position="215"/>
    </location>
</feature>
<dbReference type="STRING" id="226505.SAMN05444394_1493"/>
<evidence type="ECO:0000313" key="3">
    <source>
        <dbReference type="Proteomes" id="UP000185221"/>
    </source>
</evidence>
<organism evidence="2 3">
    <name type="scientific">Algoriphagus halophilus</name>
    <dbReference type="NCBI Taxonomy" id="226505"/>
    <lineage>
        <taxon>Bacteria</taxon>
        <taxon>Pseudomonadati</taxon>
        <taxon>Bacteroidota</taxon>
        <taxon>Cytophagia</taxon>
        <taxon>Cytophagales</taxon>
        <taxon>Cyclobacteriaceae</taxon>
        <taxon>Algoriphagus</taxon>
    </lineage>
</organism>
<dbReference type="EMBL" id="FSRC01000001">
    <property type="protein sequence ID" value="SIN75358.1"/>
    <property type="molecule type" value="Genomic_DNA"/>
</dbReference>
<dbReference type="RefSeq" id="WP_143185869.1">
    <property type="nucleotide sequence ID" value="NZ_FSRC01000001.1"/>
</dbReference>
<protein>
    <submittedName>
        <fullName evidence="2">Uncharacterized protein</fullName>
    </submittedName>
</protein>
<dbReference type="AlphaFoldDB" id="A0A1N6DX35"/>
<dbReference type="PROSITE" id="PS51257">
    <property type="entry name" value="PROKAR_LIPOPROTEIN"/>
    <property type="match status" value="1"/>
</dbReference>
<proteinExistence type="predicted"/>
<accession>A0A1N6DX35</accession>
<evidence type="ECO:0000313" key="2">
    <source>
        <dbReference type="EMBL" id="SIN75358.1"/>
    </source>
</evidence>
<feature type="signal peptide" evidence="1">
    <location>
        <begin position="1"/>
        <end position="22"/>
    </location>
</feature>
<keyword evidence="3" id="KW-1185">Reference proteome</keyword>
<gene>
    <name evidence="2" type="ORF">SAMN05444394_1493</name>
</gene>
<dbReference type="OrthoDB" id="822980at2"/>
<sequence>MKKSMWSRLGLMSLAGSMFVSACTSIDEPALVQPASQTEVLTSQETLTDGNARKTAERNYFERFTNQLISVDENGDFTSAIPAYFPGTGVGNSSHMGKAYTFLNQYASFGAAGLQTVGAPVTQFYAEQLEAMGIFVDNDEVSSITTDGKGNSVWFKNINNVVTPISGERSEFIAEVEIIGGTGKFEGATGEGTVVGNFNPNTGAGSSTIQGRIAY</sequence>